<dbReference type="Proteomes" id="UP000236846">
    <property type="component" value="Unassembled WGS sequence"/>
</dbReference>
<dbReference type="GO" id="GO:0004427">
    <property type="term" value="F:inorganic diphosphate phosphatase activity"/>
    <property type="evidence" value="ECO:0007669"/>
    <property type="project" value="UniProtKB-UniRule"/>
</dbReference>
<comment type="caution">
    <text evidence="5">Lacks conserved residue(s) required for the propagation of feature annotation.</text>
</comment>
<feature type="binding site" evidence="5">
    <location>
        <position position="45"/>
    </location>
    <ligand>
        <name>substrate</name>
    </ligand>
</feature>
<dbReference type="GO" id="GO:0005737">
    <property type="term" value="C:cytoplasm"/>
    <property type="evidence" value="ECO:0007669"/>
    <property type="project" value="UniProtKB-SubCell"/>
</dbReference>
<keyword evidence="4 5" id="KW-0460">Magnesium</keyword>
<sequence length="181" mass="20413">MQYHIENVIIGENAPQTISAIIEMPQGSQNKYEFDARIGAFVLDRVPKKQLQCPFDYGFIPQTLSEDGDALDILVMGSEPTFVGCVVEARPIGVLIMLDDNKRDHKILAVQNKNPRLQNIQKLSDVKQSVLDAIAKYFSKSASFKNEPIEVVGWQDFDSSRQEIIASHARWERAKNSQSHP</sequence>
<feature type="binding site" evidence="5">
    <location>
        <position position="72"/>
    </location>
    <ligand>
        <name>Mg(2+)</name>
        <dbReference type="ChEBI" id="CHEBI:18420"/>
        <label>1</label>
    </ligand>
</feature>
<comment type="subunit">
    <text evidence="5">Homohexamer.</text>
</comment>
<reference evidence="6 7" key="1">
    <citation type="submission" date="2017-09" db="EMBL/GenBank/DDBJ databases">
        <title>Depth-based differentiation of microbial function through sediment-hosted aquifers and enrichment of novel symbionts in the deep terrestrial subsurface.</title>
        <authorList>
            <person name="Probst A.J."/>
            <person name="Ladd B."/>
            <person name="Jarett J.K."/>
            <person name="Geller-Mcgrath D.E."/>
            <person name="Sieber C.M."/>
            <person name="Emerson J.B."/>
            <person name="Anantharaman K."/>
            <person name="Thomas B.C."/>
            <person name="Malmstrom R."/>
            <person name="Stieglmeier M."/>
            <person name="Klingl A."/>
            <person name="Woyke T."/>
            <person name="Ryan C.M."/>
            <person name="Banfield J.F."/>
        </authorList>
    </citation>
    <scope>NUCLEOTIDE SEQUENCE [LARGE SCALE GENOMIC DNA]</scope>
    <source>
        <strain evidence="6">CG11_big_fil_rev_8_21_14_0_20_43_10</strain>
    </source>
</reference>
<dbReference type="PANTHER" id="PTHR10286">
    <property type="entry name" value="INORGANIC PYROPHOSPHATASE"/>
    <property type="match status" value="1"/>
</dbReference>
<comment type="catalytic activity">
    <reaction evidence="5">
        <text>diphosphate + H2O = 2 phosphate + H(+)</text>
        <dbReference type="Rhea" id="RHEA:24576"/>
        <dbReference type="ChEBI" id="CHEBI:15377"/>
        <dbReference type="ChEBI" id="CHEBI:15378"/>
        <dbReference type="ChEBI" id="CHEBI:33019"/>
        <dbReference type="ChEBI" id="CHEBI:43474"/>
        <dbReference type="EC" id="3.6.1.1"/>
    </reaction>
</comment>
<dbReference type="HAMAP" id="MF_00209">
    <property type="entry name" value="Inorganic_PPase"/>
    <property type="match status" value="1"/>
</dbReference>
<dbReference type="Pfam" id="PF00719">
    <property type="entry name" value="Pyrophosphatase"/>
    <property type="match status" value="1"/>
</dbReference>
<keyword evidence="2 5" id="KW-0479">Metal-binding</keyword>
<comment type="subcellular location">
    <subcellularLocation>
        <location evidence="5">Cytoplasm</location>
    </subcellularLocation>
</comment>
<feature type="binding site" evidence="5">
    <location>
        <position position="57"/>
    </location>
    <ligand>
        <name>substrate</name>
    </ligand>
</feature>
<proteinExistence type="inferred from homology"/>
<dbReference type="Gene3D" id="3.90.80.10">
    <property type="entry name" value="Inorganic pyrophosphatase"/>
    <property type="match status" value="1"/>
</dbReference>
<evidence type="ECO:0000256" key="3">
    <source>
        <dbReference type="ARBA" id="ARBA00022801"/>
    </source>
</evidence>
<evidence type="ECO:0000256" key="4">
    <source>
        <dbReference type="ARBA" id="ARBA00022842"/>
    </source>
</evidence>
<dbReference type="InterPro" id="IPR008162">
    <property type="entry name" value="Pyrophosphatase"/>
</dbReference>
<dbReference type="AlphaFoldDB" id="A0A2H0PTM1"/>
<protein>
    <recommendedName>
        <fullName evidence="5">Inorganic pyrophosphatase</fullName>
        <ecNumber evidence="5">3.6.1.1</ecNumber>
    </recommendedName>
    <alternativeName>
        <fullName evidence="5">Pyrophosphate phospho-hydrolase</fullName>
        <shortName evidence="5">PPase</shortName>
    </alternativeName>
</protein>
<dbReference type="InterPro" id="IPR036649">
    <property type="entry name" value="Pyrophosphatase_sf"/>
</dbReference>
<keyword evidence="5" id="KW-0963">Cytoplasm</keyword>
<evidence type="ECO:0000256" key="5">
    <source>
        <dbReference type="HAMAP-Rule" id="MF_00209"/>
    </source>
</evidence>
<name>A0A2H0PTM1_9BACT</name>
<dbReference type="SUPFAM" id="SSF50324">
    <property type="entry name" value="Inorganic pyrophosphatase"/>
    <property type="match status" value="1"/>
</dbReference>
<evidence type="ECO:0000313" key="7">
    <source>
        <dbReference type="Proteomes" id="UP000236846"/>
    </source>
</evidence>
<evidence type="ECO:0000256" key="2">
    <source>
        <dbReference type="ARBA" id="ARBA00022723"/>
    </source>
</evidence>
<gene>
    <name evidence="5" type="primary">ppa</name>
    <name evidence="6" type="ORF">COV41_02955</name>
</gene>
<comment type="function">
    <text evidence="5">Catalyzes the hydrolysis of inorganic pyrophosphate (PPi) forming two phosphate ions.</text>
</comment>
<dbReference type="EMBL" id="PCXE01000058">
    <property type="protein sequence ID" value="PIR25402.1"/>
    <property type="molecule type" value="Genomic_DNA"/>
</dbReference>
<comment type="caution">
    <text evidence="6">The sequence shown here is derived from an EMBL/GenBank/DDBJ whole genome shotgun (WGS) entry which is preliminary data.</text>
</comment>
<evidence type="ECO:0000313" key="6">
    <source>
        <dbReference type="EMBL" id="PIR25402.1"/>
    </source>
</evidence>
<dbReference type="EC" id="3.6.1.1" evidence="5"/>
<feature type="binding site" evidence="5">
    <location>
        <position position="72"/>
    </location>
    <ligand>
        <name>Mg(2+)</name>
        <dbReference type="ChEBI" id="CHEBI:18420"/>
        <label>2</label>
    </ligand>
</feature>
<organism evidence="6 7">
    <name type="scientific">Candidatus Brennerbacteria bacterium CG11_big_fil_rev_8_21_14_0_20_43_10</name>
    <dbReference type="NCBI Taxonomy" id="1974523"/>
    <lineage>
        <taxon>Bacteria</taxon>
        <taxon>Candidatus Brenneribacteriota</taxon>
    </lineage>
</organism>
<keyword evidence="3 5" id="KW-0378">Hydrolase</keyword>
<comment type="similarity">
    <text evidence="5">Belongs to the PPase family.</text>
</comment>
<accession>A0A2H0PTM1</accession>
<feature type="binding site" evidence="5">
    <location>
        <position position="104"/>
    </location>
    <ligand>
        <name>Mg(2+)</name>
        <dbReference type="ChEBI" id="CHEBI:18420"/>
        <label>1</label>
    </ligand>
</feature>
<comment type="cofactor">
    <cofactor evidence="1 5">
        <name>Mg(2+)</name>
        <dbReference type="ChEBI" id="CHEBI:18420"/>
    </cofactor>
</comment>
<dbReference type="CDD" id="cd00412">
    <property type="entry name" value="pyrophosphatase"/>
    <property type="match status" value="1"/>
</dbReference>
<dbReference type="GO" id="GO:0000287">
    <property type="term" value="F:magnesium ion binding"/>
    <property type="evidence" value="ECO:0007669"/>
    <property type="project" value="UniProtKB-UniRule"/>
</dbReference>
<feature type="binding site" evidence="5">
    <location>
        <position position="67"/>
    </location>
    <ligand>
        <name>Mg(2+)</name>
        <dbReference type="ChEBI" id="CHEBI:18420"/>
        <label>1</label>
    </ligand>
</feature>
<dbReference type="GO" id="GO:0006796">
    <property type="term" value="P:phosphate-containing compound metabolic process"/>
    <property type="evidence" value="ECO:0007669"/>
    <property type="project" value="InterPro"/>
</dbReference>
<evidence type="ECO:0000256" key="1">
    <source>
        <dbReference type="ARBA" id="ARBA00001946"/>
    </source>
</evidence>
<feature type="binding site" evidence="5">
    <location>
        <position position="31"/>
    </location>
    <ligand>
        <name>substrate</name>
    </ligand>
</feature>